<feature type="transmembrane region" description="Helical" evidence="1">
    <location>
        <begin position="36"/>
        <end position="59"/>
    </location>
</feature>
<keyword evidence="1" id="KW-1133">Transmembrane helix</keyword>
<keyword evidence="1" id="KW-0472">Membrane</keyword>
<evidence type="ECO:0000313" key="2">
    <source>
        <dbReference type="EMBL" id="ASP20555.1"/>
    </source>
</evidence>
<evidence type="ECO:0000256" key="1">
    <source>
        <dbReference type="SAM" id="Phobius"/>
    </source>
</evidence>
<dbReference type="Proteomes" id="UP000203589">
    <property type="component" value="Chromosome"/>
</dbReference>
<dbReference type="EMBL" id="CP022540">
    <property type="protein sequence ID" value="ASP20555.1"/>
    <property type="molecule type" value="Genomic_DNA"/>
</dbReference>
<dbReference type="AlphaFoldDB" id="A0A222E2X9"/>
<protein>
    <submittedName>
        <fullName evidence="2">Uncharacterized protein</fullName>
    </submittedName>
</protein>
<gene>
    <name evidence="2" type="ORF">ANTHELSMS3_01869</name>
</gene>
<accession>A0A222E2X9</accession>
<sequence length="65" mass="7507">MDLGALGFQDAWREYNAVRLLGRELRFSRQLKVRQWLMAAAVSVIALPTFLMSVFYLLFLEVLDG</sequence>
<dbReference type="KEGG" id="aht:ANTHELSMS3_01869"/>
<keyword evidence="3" id="KW-1185">Reference proteome</keyword>
<organism evidence="2 3">
    <name type="scientific">Antarctobacter heliothermus</name>
    <dbReference type="NCBI Taxonomy" id="74033"/>
    <lineage>
        <taxon>Bacteria</taxon>
        <taxon>Pseudomonadati</taxon>
        <taxon>Pseudomonadota</taxon>
        <taxon>Alphaproteobacteria</taxon>
        <taxon>Rhodobacterales</taxon>
        <taxon>Roseobacteraceae</taxon>
        <taxon>Antarctobacter</taxon>
    </lineage>
</organism>
<evidence type="ECO:0000313" key="3">
    <source>
        <dbReference type="Proteomes" id="UP000203589"/>
    </source>
</evidence>
<reference evidence="2 3" key="1">
    <citation type="submission" date="2017-07" db="EMBL/GenBank/DDBJ databases">
        <title>Genome Sequence of Antarctobacter heliothermus Strain SMS3 Isolated from a culture of the Diatom Skeletonema marinoi.</title>
        <authorList>
            <person name="Topel M."/>
            <person name="Pinder M.I.M."/>
            <person name="Johansson O.N."/>
            <person name="Kourtchenko O."/>
            <person name="Godhe A."/>
            <person name="Clarke A.K."/>
        </authorList>
    </citation>
    <scope>NUCLEOTIDE SEQUENCE [LARGE SCALE GENOMIC DNA]</scope>
    <source>
        <strain evidence="2 3">SMS3</strain>
    </source>
</reference>
<proteinExistence type="predicted"/>
<keyword evidence="1" id="KW-0812">Transmembrane</keyword>
<name>A0A222E2X9_9RHOB</name>